<reference evidence="2 3" key="1">
    <citation type="journal article" date="2019" name="Commun. Biol.">
        <title>The bagworm genome reveals a unique fibroin gene that provides high tensile strength.</title>
        <authorList>
            <person name="Kono N."/>
            <person name="Nakamura H."/>
            <person name="Ohtoshi R."/>
            <person name="Tomita M."/>
            <person name="Numata K."/>
            <person name="Arakawa K."/>
        </authorList>
    </citation>
    <scope>NUCLEOTIDE SEQUENCE [LARGE SCALE GENOMIC DNA]</scope>
</reference>
<gene>
    <name evidence="2" type="ORF">EVAR_19504_1</name>
</gene>
<keyword evidence="3" id="KW-1185">Reference proteome</keyword>
<comment type="caution">
    <text evidence="2">The sequence shown here is derived from an EMBL/GenBank/DDBJ whole genome shotgun (WGS) entry which is preliminary data.</text>
</comment>
<accession>A0A4C1V959</accession>
<evidence type="ECO:0000313" key="2">
    <source>
        <dbReference type="EMBL" id="GBP35283.1"/>
    </source>
</evidence>
<evidence type="ECO:0000259" key="1">
    <source>
        <dbReference type="Pfam" id="PF17906"/>
    </source>
</evidence>
<evidence type="ECO:0000313" key="3">
    <source>
        <dbReference type="Proteomes" id="UP000299102"/>
    </source>
</evidence>
<dbReference type="EMBL" id="BGZK01000301">
    <property type="protein sequence ID" value="GBP35283.1"/>
    <property type="molecule type" value="Genomic_DNA"/>
</dbReference>
<dbReference type="OrthoDB" id="10017160at2759"/>
<organism evidence="2 3">
    <name type="scientific">Eumeta variegata</name>
    <name type="common">Bagworm moth</name>
    <name type="synonym">Eumeta japonica</name>
    <dbReference type="NCBI Taxonomy" id="151549"/>
    <lineage>
        <taxon>Eukaryota</taxon>
        <taxon>Metazoa</taxon>
        <taxon>Ecdysozoa</taxon>
        <taxon>Arthropoda</taxon>
        <taxon>Hexapoda</taxon>
        <taxon>Insecta</taxon>
        <taxon>Pterygota</taxon>
        <taxon>Neoptera</taxon>
        <taxon>Endopterygota</taxon>
        <taxon>Lepidoptera</taxon>
        <taxon>Glossata</taxon>
        <taxon>Ditrysia</taxon>
        <taxon>Tineoidea</taxon>
        <taxon>Psychidae</taxon>
        <taxon>Oiketicinae</taxon>
        <taxon>Eumeta</taxon>
    </lineage>
</organism>
<dbReference type="Pfam" id="PF17906">
    <property type="entry name" value="HTH_48"/>
    <property type="match status" value="1"/>
</dbReference>
<sequence>MKIQANVKRSARLVGPQRAWLTSLRYFVYVRQDNRLVQPASAARTPIPLITLRPARGRARTRRWSVLPSGSSMIFCNFKYNLTAQQSLARLRTAFGDETPCKATIYNWFAEFKRGRVNLSGEFRDGHSSTAVNNKTINAVCSMMETYRHVTYYEMRASSNPPIADDVAASATPADGVQLKAHAEYDCRGCAATAWAG</sequence>
<dbReference type="Proteomes" id="UP000299102">
    <property type="component" value="Unassembled WGS sequence"/>
</dbReference>
<proteinExistence type="predicted"/>
<dbReference type="AlphaFoldDB" id="A0A4C1V959"/>
<dbReference type="Gene3D" id="1.10.10.1450">
    <property type="match status" value="1"/>
</dbReference>
<name>A0A4C1V959_EUMVA</name>
<protein>
    <recommendedName>
        <fullName evidence="1">Mos1 transposase HTH domain-containing protein</fullName>
    </recommendedName>
</protein>
<dbReference type="InterPro" id="IPR041426">
    <property type="entry name" value="Mos1_HTH"/>
</dbReference>
<feature type="domain" description="Mos1 transposase HTH" evidence="1">
    <location>
        <begin position="73"/>
        <end position="115"/>
    </location>
</feature>